<evidence type="ECO:0000313" key="1">
    <source>
        <dbReference type="EMBL" id="KYZ76143.1"/>
    </source>
</evidence>
<sequence length="181" mass="21676">MHDTEDKQWWVKHYGVPQEQYFISHIAPKVKDVDVSLNPEKSNNPYVPDLVTSYGRLADLKCQTTPFFKVKELYSIEPQFTVTFNKKDYERYLKNYPDIAIIFWVNWRQTEYKQKWSEKIYTVEPVNGVWSCEFSDIIDWVNKKLAPLHPYCNRKKDTLGNAKDSYLLDLNKMYFHGYVQL</sequence>
<dbReference type="AlphaFoldDB" id="A0A154BQ44"/>
<comment type="caution">
    <text evidence="1">The sequence shown here is derived from an EMBL/GenBank/DDBJ whole genome shotgun (WGS) entry which is preliminary data.</text>
</comment>
<keyword evidence="2" id="KW-1185">Reference proteome</keyword>
<dbReference type="RefSeq" id="WP_066241069.1">
    <property type="nucleotide sequence ID" value="NZ_LSGP01000017.1"/>
</dbReference>
<evidence type="ECO:0000313" key="2">
    <source>
        <dbReference type="Proteomes" id="UP000076268"/>
    </source>
</evidence>
<reference evidence="1 2" key="1">
    <citation type="submission" date="2016-02" db="EMBL/GenBank/DDBJ databases">
        <title>Anaerosporomusa subterraneum gen. nov., sp. nov., a spore-forming obligate anaerobe isolated from saprolite.</title>
        <authorList>
            <person name="Choi J.K."/>
            <person name="Shah M."/>
            <person name="Yee N."/>
        </authorList>
    </citation>
    <scope>NUCLEOTIDE SEQUENCE [LARGE SCALE GENOMIC DNA]</scope>
    <source>
        <strain evidence="1 2">RU4</strain>
    </source>
</reference>
<dbReference type="Proteomes" id="UP000076268">
    <property type="component" value="Unassembled WGS sequence"/>
</dbReference>
<gene>
    <name evidence="1" type="ORF">AXX12_06790</name>
</gene>
<protein>
    <submittedName>
        <fullName evidence="1">Uncharacterized protein</fullName>
    </submittedName>
</protein>
<proteinExistence type="predicted"/>
<dbReference type="OrthoDB" id="6155100at2"/>
<name>A0A154BQ44_ANASB</name>
<dbReference type="EMBL" id="LSGP01000017">
    <property type="protein sequence ID" value="KYZ76143.1"/>
    <property type="molecule type" value="Genomic_DNA"/>
</dbReference>
<organism evidence="1 2">
    <name type="scientific">Anaerosporomusa subterranea</name>
    <dbReference type="NCBI Taxonomy" id="1794912"/>
    <lineage>
        <taxon>Bacteria</taxon>
        <taxon>Bacillati</taxon>
        <taxon>Bacillota</taxon>
        <taxon>Negativicutes</taxon>
        <taxon>Acetonemataceae</taxon>
        <taxon>Anaerosporomusa</taxon>
    </lineage>
</organism>
<accession>A0A154BQ44</accession>